<dbReference type="EMBL" id="JACTNZ010000011">
    <property type="protein sequence ID" value="KAG5523750.1"/>
    <property type="molecule type" value="Genomic_DNA"/>
</dbReference>
<feature type="compositionally biased region" description="Polar residues" evidence="1">
    <location>
        <begin position="1"/>
        <end position="10"/>
    </location>
</feature>
<comment type="caution">
    <text evidence="2">The sequence shown here is derived from an EMBL/GenBank/DDBJ whole genome shotgun (WGS) entry which is preliminary data.</text>
</comment>
<dbReference type="AlphaFoldDB" id="A0AAV6I7E9"/>
<feature type="compositionally biased region" description="Basic and acidic residues" evidence="1">
    <location>
        <begin position="11"/>
        <end position="20"/>
    </location>
</feature>
<organism evidence="2 3">
    <name type="scientific">Rhododendron griersonianum</name>
    <dbReference type="NCBI Taxonomy" id="479676"/>
    <lineage>
        <taxon>Eukaryota</taxon>
        <taxon>Viridiplantae</taxon>
        <taxon>Streptophyta</taxon>
        <taxon>Embryophyta</taxon>
        <taxon>Tracheophyta</taxon>
        <taxon>Spermatophyta</taxon>
        <taxon>Magnoliopsida</taxon>
        <taxon>eudicotyledons</taxon>
        <taxon>Gunneridae</taxon>
        <taxon>Pentapetalae</taxon>
        <taxon>asterids</taxon>
        <taxon>Ericales</taxon>
        <taxon>Ericaceae</taxon>
        <taxon>Ericoideae</taxon>
        <taxon>Rhodoreae</taxon>
        <taxon>Rhododendron</taxon>
    </lineage>
</organism>
<reference evidence="2" key="1">
    <citation type="submission" date="2020-08" db="EMBL/GenBank/DDBJ databases">
        <title>Plant Genome Project.</title>
        <authorList>
            <person name="Zhang R.-G."/>
        </authorList>
    </citation>
    <scope>NUCLEOTIDE SEQUENCE</scope>
    <source>
        <strain evidence="2">WSP0</strain>
        <tissue evidence="2">Leaf</tissue>
    </source>
</reference>
<accession>A0AAV6I7E9</accession>
<sequence>MRSNFASEMTSEAKERRLADVDTKRGQLMEELEQLDLEAKRLRESLEGIDAQRAQKQHVVSTLQAKRANIEATEVMEPADMEVANNLEQLLKSELEEIQNLAWLD</sequence>
<name>A0AAV6I7E9_9ERIC</name>
<proteinExistence type="predicted"/>
<protein>
    <submittedName>
        <fullName evidence="2">Uncharacterized protein</fullName>
    </submittedName>
</protein>
<dbReference type="Proteomes" id="UP000823749">
    <property type="component" value="Chromosome 11"/>
</dbReference>
<evidence type="ECO:0000313" key="2">
    <source>
        <dbReference type="EMBL" id="KAG5523750.1"/>
    </source>
</evidence>
<keyword evidence="3" id="KW-1185">Reference proteome</keyword>
<evidence type="ECO:0000313" key="3">
    <source>
        <dbReference type="Proteomes" id="UP000823749"/>
    </source>
</evidence>
<gene>
    <name evidence="2" type="ORF">RHGRI_030661</name>
</gene>
<evidence type="ECO:0000256" key="1">
    <source>
        <dbReference type="SAM" id="MobiDB-lite"/>
    </source>
</evidence>
<feature type="region of interest" description="Disordered" evidence="1">
    <location>
        <begin position="1"/>
        <end position="20"/>
    </location>
</feature>